<reference evidence="1 2" key="1">
    <citation type="submission" date="2023-11" db="EMBL/GenBank/DDBJ databases">
        <title>First isolation, identification, and characterization of non-pathogenic Epilithonimonas ginsengisoli isolated from diseased farmed rainbow trout (Oncorhynchus mykiss) in Chile.</title>
        <authorList>
            <person name="Miranda C.D."/>
            <person name="Irgang R."/>
            <person name="Concha C."/>
            <person name="Rojas R."/>
            <person name="Avendano R."/>
        </authorList>
    </citation>
    <scope>NUCLEOTIDE SEQUENCE [LARGE SCALE GENOMIC DNA]</scope>
    <source>
        <strain evidence="1 2">FP99</strain>
    </source>
</reference>
<evidence type="ECO:0008006" key="3">
    <source>
        <dbReference type="Google" id="ProtNLM"/>
    </source>
</evidence>
<sequence>MQKITLKDLSDNTTETSLGMMMEYETFDRISKKTLTVEKRELPKIIQSLENLAQKENEKTVDSEKKYKITLMNNIEIGAVYKESLKTWVNYYIFPTEYYSHSVNEFSKDELKDLIKLLRNAEKEL</sequence>
<accession>A0ABU4JF29</accession>
<proteinExistence type="predicted"/>
<dbReference type="EMBL" id="JAMXLT020000006">
    <property type="protein sequence ID" value="MDW8548222.1"/>
    <property type="molecule type" value="Genomic_DNA"/>
</dbReference>
<evidence type="ECO:0000313" key="1">
    <source>
        <dbReference type="EMBL" id="MDW8548222.1"/>
    </source>
</evidence>
<organism evidence="1 2">
    <name type="scientific">Epilithonimonas ginsengisoli</name>
    <dbReference type="NCBI Taxonomy" id="1245592"/>
    <lineage>
        <taxon>Bacteria</taxon>
        <taxon>Pseudomonadati</taxon>
        <taxon>Bacteroidota</taxon>
        <taxon>Flavobacteriia</taxon>
        <taxon>Flavobacteriales</taxon>
        <taxon>Weeksellaceae</taxon>
        <taxon>Chryseobacterium group</taxon>
        <taxon>Epilithonimonas</taxon>
    </lineage>
</organism>
<keyword evidence="2" id="KW-1185">Reference proteome</keyword>
<evidence type="ECO:0000313" key="2">
    <source>
        <dbReference type="Proteomes" id="UP001204439"/>
    </source>
</evidence>
<protein>
    <recommendedName>
        <fullName evidence="3">DUF3805 domain-containing protein</fullName>
    </recommendedName>
</protein>
<dbReference type="RefSeq" id="WP_131797790.1">
    <property type="nucleotide sequence ID" value="NZ_JAMXLT020000006.1"/>
</dbReference>
<dbReference type="Proteomes" id="UP001204439">
    <property type="component" value="Unassembled WGS sequence"/>
</dbReference>
<gene>
    <name evidence="1" type="ORF">NG800_004820</name>
</gene>
<name>A0ABU4JF29_9FLAO</name>
<comment type="caution">
    <text evidence="1">The sequence shown here is derived from an EMBL/GenBank/DDBJ whole genome shotgun (WGS) entry which is preliminary data.</text>
</comment>